<keyword evidence="4" id="KW-1185">Reference proteome</keyword>
<proteinExistence type="predicted"/>
<sequence length="291" mass="32581">MAGENNFERMKEALSYENFKFFLDNFSKHYSFHEHFQFITDVSKLTEGDMKNPKVMDNLKRKYFPDDSDSNSRLPDDVTPLSDIDDRIYQEIRTCEDCERFFNMLTVAAEQSSDFLIKQINNSEYKLYDGYVANNDQVSHIDTSKPEGKKFKRVCRGAQIECANCILDDKENKENKQAADECLEEIKAIVINTEKGRKKEIEEIKKSAEQNPFCLKRFSKVLLKVCAAAVVVAAGVAIGGPVGVVIGGAGGALLLASAVADFKCPTTPFFNKKSADNTEPTPSASHTVSPR</sequence>
<dbReference type="RefSeq" id="WP_158007014.1">
    <property type="nucleotide sequence ID" value="NZ_MDTU01000005.1"/>
</dbReference>
<feature type="region of interest" description="Disordered" evidence="1">
    <location>
        <begin position="271"/>
        <end position="291"/>
    </location>
</feature>
<comment type="caution">
    <text evidence="3">The sequence shown here is derived from an EMBL/GenBank/DDBJ whole genome shotgun (WGS) entry which is preliminary data.</text>
</comment>
<evidence type="ECO:0000256" key="2">
    <source>
        <dbReference type="SAM" id="Phobius"/>
    </source>
</evidence>
<evidence type="ECO:0000313" key="3">
    <source>
        <dbReference type="EMBL" id="ODN41227.1"/>
    </source>
</evidence>
<name>A0ABX2ZYY8_9GAMM</name>
<evidence type="ECO:0000256" key="1">
    <source>
        <dbReference type="SAM" id="MobiDB-lite"/>
    </source>
</evidence>
<keyword evidence="2" id="KW-1133">Transmembrane helix</keyword>
<keyword evidence="2" id="KW-0812">Transmembrane</keyword>
<feature type="compositionally biased region" description="Polar residues" evidence="1">
    <location>
        <begin position="277"/>
        <end position="291"/>
    </location>
</feature>
<accession>A0ABX2ZYY8</accession>
<dbReference type="EMBL" id="MDTU01000005">
    <property type="protein sequence ID" value="ODN41227.1"/>
    <property type="molecule type" value="Genomic_DNA"/>
</dbReference>
<feature type="transmembrane region" description="Helical" evidence="2">
    <location>
        <begin position="221"/>
        <end position="238"/>
    </location>
</feature>
<reference evidence="3 4" key="1">
    <citation type="submission" date="2016-08" db="EMBL/GenBank/DDBJ databases">
        <title>Draft genome sequence of Candidatus Piscirickettsia litoralis, from seawater.</title>
        <authorList>
            <person name="Wan X."/>
            <person name="Lee A.J."/>
            <person name="Hou S."/>
            <person name="Donachie S.P."/>
        </authorList>
    </citation>
    <scope>NUCLEOTIDE SEQUENCE [LARGE SCALE GENOMIC DNA]</scope>
    <source>
        <strain evidence="3 4">Y2</strain>
    </source>
</reference>
<dbReference type="Proteomes" id="UP000094329">
    <property type="component" value="Unassembled WGS sequence"/>
</dbReference>
<keyword evidence="2" id="KW-0472">Membrane</keyword>
<evidence type="ECO:0000313" key="4">
    <source>
        <dbReference type="Proteomes" id="UP000094329"/>
    </source>
</evidence>
<gene>
    <name evidence="3" type="ORF">BGC07_17590</name>
</gene>
<protein>
    <submittedName>
        <fullName evidence="3">Uncharacterized protein</fullName>
    </submittedName>
</protein>
<organism evidence="3 4">
    <name type="scientific">Piscirickettsia litoralis</name>
    <dbReference type="NCBI Taxonomy" id="1891921"/>
    <lineage>
        <taxon>Bacteria</taxon>
        <taxon>Pseudomonadati</taxon>
        <taxon>Pseudomonadota</taxon>
        <taxon>Gammaproteobacteria</taxon>
        <taxon>Thiotrichales</taxon>
        <taxon>Piscirickettsiaceae</taxon>
        <taxon>Piscirickettsia</taxon>
    </lineage>
</organism>